<gene>
    <name evidence="10" type="ORF">GLW07_20830</name>
</gene>
<dbReference type="RefSeq" id="WP_098446404.1">
    <property type="nucleotide sequence ID" value="NZ_WMEY01000010.1"/>
</dbReference>
<dbReference type="Proteomes" id="UP000447833">
    <property type="component" value="Unassembled WGS sequence"/>
</dbReference>
<comment type="subcellular location">
    <subcellularLocation>
        <location evidence="1 8">Cell membrane</location>
        <topology evidence="1 8">Multi-pass membrane protein</topology>
    </subcellularLocation>
</comment>
<keyword evidence="3" id="KW-1003">Cell membrane</keyword>
<proteinExistence type="inferred from homology"/>
<evidence type="ECO:0000256" key="4">
    <source>
        <dbReference type="ARBA" id="ARBA00022692"/>
    </source>
</evidence>
<dbReference type="PROSITE" id="PS50928">
    <property type="entry name" value="ABC_TM1"/>
    <property type="match status" value="1"/>
</dbReference>
<organism evidence="10 11">
    <name type="scientific">Guptibacillus hwajinpoensis</name>
    <dbReference type="NCBI Taxonomy" id="208199"/>
    <lineage>
        <taxon>Bacteria</taxon>
        <taxon>Bacillati</taxon>
        <taxon>Bacillota</taxon>
        <taxon>Bacilli</taxon>
        <taxon>Bacillales</taxon>
        <taxon>Guptibacillaceae</taxon>
        <taxon>Guptibacillus</taxon>
    </lineage>
</organism>
<dbReference type="Gene3D" id="1.10.3720.10">
    <property type="entry name" value="MetI-like"/>
    <property type="match status" value="1"/>
</dbReference>
<evidence type="ECO:0000256" key="6">
    <source>
        <dbReference type="ARBA" id="ARBA00022989"/>
    </source>
</evidence>
<name>A0A845F429_9BACL</name>
<dbReference type="NCBIfam" id="TIGR01726">
    <property type="entry name" value="HEQRo_perm_3TM"/>
    <property type="match status" value="1"/>
</dbReference>
<dbReference type="InterPro" id="IPR000515">
    <property type="entry name" value="MetI-like"/>
</dbReference>
<dbReference type="PANTHER" id="PTHR30614:SF0">
    <property type="entry name" value="L-CYSTINE TRANSPORT SYSTEM PERMEASE PROTEIN TCYL"/>
    <property type="match status" value="1"/>
</dbReference>
<evidence type="ECO:0000256" key="3">
    <source>
        <dbReference type="ARBA" id="ARBA00022475"/>
    </source>
</evidence>
<feature type="transmembrane region" description="Helical" evidence="8">
    <location>
        <begin position="57"/>
        <end position="78"/>
    </location>
</feature>
<feature type="transmembrane region" description="Helical" evidence="8">
    <location>
        <begin position="23"/>
        <end position="45"/>
    </location>
</feature>
<dbReference type="EMBL" id="WMEY01000010">
    <property type="protein sequence ID" value="MYL65812.1"/>
    <property type="molecule type" value="Genomic_DNA"/>
</dbReference>
<keyword evidence="6 8" id="KW-1133">Transmembrane helix</keyword>
<dbReference type="InterPro" id="IPR043429">
    <property type="entry name" value="ArtM/GltK/GlnP/TcyL/YhdX-like"/>
</dbReference>
<evidence type="ECO:0000256" key="1">
    <source>
        <dbReference type="ARBA" id="ARBA00004651"/>
    </source>
</evidence>
<dbReference type="GO" id="GO:0006865">
    <property type="term" value="P:amino acid transport"/>
    <property type="evidence" value="ECO:0007669"/>
    <property type="project" value="UniProtKB-KW"/>
</dbReference>
<dbReference type="Pfam" id="PF00528">
    <property type="entry name" value="BPD_transp_1"/>
    <property type="match status" value="1"/>
</dbReference>
<keyword evidence="4 8" id="KW-0812">Transmembrane</keyword>
<sequence length="219" mass="24363">MSETTDVLINSLPFLLEGAKNTLLLSFFSIFGALFVGLMIALLRLSKSKIATGLAKLYVSFFRGTPLLIQLFILYYGLVSVDIQLTAWQAAYTGLILHFGAYISESFRAAILSLSKGQWEAAMSLGMKKSLIYKEVILPQAWRRAIPPVWNSLIDIVKASSLASVLTISELTYNADQIAASNFKVLPILLTAAFIYWFFTTILNLIQSFLEKKLYIPSS</sequence>
<keyword evidence="2 8" id="KW-0813">Transport</keyword>
<dbReference type="AlphaFoldDB" id="A0A845F429"/>
<dbReference type="PANTHER" id="PTHR30614">
    <property type="entry name" value="MEMBRANE COMPONENT OF AMINO ACID ABC TRANSPORTER"/>
    <property type="match status" value="1"/>
</dbReference>
<feature type="domain" description="ABC transmembrane type-1" evidence="9">
    <location>
        <begin position="19"/>
        <end position="207"/>
    </location>
</feature>
<dbReference type="SUPFAM" id="SSF161098">
    <property type="entry name" value="MetI-like"/>
    <property type="match status" value="1"/>
</dbReference>
<evidence type="ECO:0000256" key="8">
    <source>
        <dbReference type="RuleBase" id="RU363032"/>
    </source>
</evidence>
<evidence type="ECO:0000313" key="10">
    <source>
        <dbReference type="EMBL" id="MYL65812.1"/>
    </source>
</evidence>
<accession>A0A845F429</accession>
<evidence type="ECO:0000259" key="9">
    <source>
        <dbReference type="PROSITE" id="PS50928"/>
    </source>
</evidence>
<evidence type="ECO:0000313" key="11">
    <source>
        <dbReference type="Proteomes" id="UP000447833"/>
    </source>
</evidence>
<dbReference type="CDD" id="cd06261">
    <property type="entry name" value="TM_PBP2"/>
    <property type="match status" value="1"/>
</dbReference>
<evidence type="ECO:0000256" key="2">
    <source>
        <dbReference type="ARBA" id="ARBA00022448"/>
    </source>
</evidence>
<dbReference type="GO" id="GO:0043190">
    <property type="term" value="C:ATP-binding cassette (ABC) transporter complex"/>
    <property type="evidence" value="ECO:0007669"/>
    <property type="project" value="InterPro"/>
</dbReference>
<reference evidence="10 11" key="1">
    <citation type="submission" date="2019-11" db="EMBL/GenBank/DDBJ databases">
        <title>Genome sequences of 17 halophilic strains isolated from different environments.</title>
        <authorList>
            <person name="Furrow R.E."/>
        </authorList>
    </citation>
    <scope>NUCLEOTIDE SEQUENCE [LARGE SCALE GENOMIC DNA]</scope>
    <source>
        <strain evidence="10 11">22506_14_FS</strain>
    </source>
</reference>
<dbReference type="InterPro" id="IPR010065">
    <property type="entry name" value="AA_ABC_transptr_permease_3TM"/>
</dbReference>
<dbReference type="GO" id="GO:0022857">
    <property type="term" value="F:transmembrane transporter activity"/>
    <property type="evidence" value="ECO:0007669"/>
    <property type="project" value="InterPro"/>
</dbReference>
<feature type="transmembrane region" description="Helical" evidence="8">
    <location>
        <begin position="185"/>
        <end position="206"/>
    </location>
</feature>
<dbReference type="InterPro" id="IPR035906">
    <property type="entry name" value="MetI-like_sf"/>
</dbReference>
<evidence type="ECO:0000256" key="5">
    <source>
        <dbReference type="ARBA" id="ARBA00022970"/>
    </source>
</evidence>
<protein>
    <submittedName>
        <fullName evidence="10">ABC transporter permease subunit</fullName>
    </submittedName>
</protein>
<keyword evidence="5" id="KW-0029">Amino-acid transport</keyword>
<evidence type="ECO:0000256" key="7">
    <source>
        <dbReference type="ARBA" id="ARBA00023136"/>
    </source>
</evidence>
<keyword evidence="7 8" id="KW-0472">Membrane</keyword>
<comment type="caution">
    <text evidence="10">The sequence shown here is derived from an EMBL/GenBank/DDBJ whole genome shotgun (WGS) entry which is preliminary data.</text>
</comment>
<comment type="similarity">
    <text evidence="8">Belongs to the binding-protein-dependent transport system permease family.</text>
</comment>